<organism evidence="7 8">
    <name type="scientific">Aphanomyces astaci</name>
    <name type="common">Crayfish plague agent</name>
    <dbReference type="NCBI Taxonomy" id="112090"/>
    <lineage>
        <taxon>Eukaryota</taxon>
        <taxon>Sar</taxon>
        <taxon>Stramenopiles</taxon>
        <taxon>Oomycota</taxon>
        <taxon>Saprolegniomycetes</taxon>
        <taxon>Saprolegniales</taxon>
        <taxon>Verrucalvaceae</taxon>
        <taxon>Aphanomyces</taxon>
    </lineage>
</organism>
<dbReference type="AlphaFoldDB" id="A0A397DEK1"/>
<dbReference type="PANTHER" id="PTHR13061:SF29">
    <property type="entry name" value="GAMMA CARBONIC ANHYDRASE-LIKE 1, MITOCHONDRIAL-RELATED"/>
    <property type="match status" value="1"/>
</dbReference>
<feature type="transmembrane region" description="Helical" evidence="5">
    <location>
        <begin position="78"/>
        <end position="98"/>
    </location>
</feature>
<evidence type="ECO:0000256" key="2">
    <source>
        <dbReference type="ARBA" id="ARBA00022692"/>
    </source>
</evidence>
<dbReference type="Gene3D" id="2.160.10.10">
    <property type="entry name" value="Hexapeptide repeat proteins"/>
    <property type="match status" value="1"/>
</dbReference>
<evidence type="ECO:0000313" key="7">
    <source>
        <dbReference type="EMBL" id="RHY60103.1"/>
    </source>
</evidence>
<protein>
    <recommendedName>
        <fullName evidence="6">Peptidase S54 rhomboid domain-containing protein</fullName>
    </recommendedName>
</protein>
<dbReference type="InterPro" id="IPR022764">
    <property type="entry name" value="Peptidase_S54_rhomboid_dom"/>
</dbReference>
<comment type="subcellular location">
    <subcellularLocation>
        <location evidence="1">Membrane</location>
        <topology evidence="1">Multi-pass membrane protein</topology>
    </subcellularLocation>
</comment>
<dbReference type="Gene3D" id="1.20.1540.10">
    <property type="entry name" value="Rhomboid-like"/>
    <property type="match status" value="1"/>
</dbReference>
<gene>
    <name evidence="7" type="ORF">DYB38_001305</name>
</gene>
<sequence length="354" mass="37558">MSKSPAPLRSREFTNIARRLDSFNSDNVIYGLIGVNALVMCMWQKADTTAKRHFMASNFTTSPAHIKTGHVHTLLTAAFSHVDAIHFFGNMTGLFFFGREVCAILGPKRFLGLYLGSAVAVSLAQVVSQPLYSSRNSLSLGASGAVNAVTAFSISMFPRNTFRVMFILPIPAYAAGTLFILRDLWGNTLRAFGQKLDKVGVSIEGALTYTERCMLVPSTRLVKFAGHKPTLAATTFVAPNASVIGEVSIGQGSSVWYGATVRGDVNTITIGDNTNIQDQAVVHAAKIANDFPTIIGNNVTIGPNAIIHAAKISNQCIIGTGAQVLDGAVVGENSIVTAGSIVTQGKNVPAGQVR</sequence>
<dbReference type="SUPFAM" id="SSF51161">
    <property type="entry name" value="Trimeric LpxA-like enzymes"/>
    <property type="match status" value="1"/>
</dbReference>
<reference evidence="7 8" key="1">
    <citation type="submission" date="2018-08" db="EMBL/GenBank/DDBJ databases">
        <title>Aphanomyces genome sequencing and annotation.</title>
        <authorList>
            <person name="Minardi D."/>
            <person name="Oidtmann B."/>
            <person name="Van Der Giezen M."/>
            <person name="Studholme D.J."/>
        </authorList>
    </citation>
    <scope>NUCLEOTIDE SEQUENCE [LARGE SCALE GENOMIC DNA]</scope>
    <source>
        <strain evidence="7 8">SA</strain>
    </source>
</reference>
<feature type="domain" description="Peptidase S54 rhomboid" evidence="6">
    <location>
        <begin position="69"/>
        <end position="186"/>
    </location>
</feature>
<keyword evidence="4 5" id="KW-0472">Membrane</keyword>
<dbReference type="InterPro" id="IPR011004">
    <property type="entry name" value="Trimer_LpxA-like_sf"/>
</dbReference>
<evidence type="ECO:0000256" key="1">
    <source>
        <dbReference type="ARBA" id="ARBA00004141"/>
    </source>
</evidence>
<feature type="transmembrane region" description="Helical" evidence="5">
    <location>
        <begin position="138"/>
        <end position="157"/>
    </location>
</feature>
<dbReference type="GO" id="GO:0016020">
    <property type="term" value="C:membrane"/>
    <property type="evidence" value="ECO:0007669"/>
    <property type="project" value="UniProtKB-SubCell"/>
</dbReference>
<dbReference type="PANTHER" id="PTHR13061">
    <property type="entry name" value="DYNACTIN SUBUNIT P25"/>
    <property type="match status" value="1"/>
</dbReference>
<feature type="transmembrane region" description="Helical" evidence="5">
    <location>
        <begin position="110"/>
        <end position="132"/>
    </location>
</feature>
<dbReference type="Proteomes" id="UP000265716">
    <property type="component" value="Unassembled WGS sequence"/>
</dbReference>
<evidence type="ECO:0000256" key="4">
    <source>
        <dbReference type="ARBA" id="ARBA00023136"/>
    </source>
</evidence>
<feature type="transmembrane region" description="Helical" evidence="5">
    <location>
        <begin position="28"/>
        <end position="46"/>
    </location>
</feature>
<evidence type="ECO:0000259" key="6">
    <source>
        <dbReference type="Pfam" id="PF01694"/>
    </source>
</evidence>
<dbReference type="Pfam" id="PF01694">
    <property type="entry name" value="Rhomboid"/>
    <property type="match status" value="1"/>
</dbReference>
<evidence type="ECO:0000256" key="3">
    <source>
        <dbReference type="ARBA" id="ARBA00022989"/>
    </source>
</evidence>
<proteinExistence type="predicted"/>
<keyword evidence="2 5" id="KW-0812">Transmembrane</keyword>
<keyword evidence="3 5" id="KW-1133">Transmembrane helix</keyword>
<feature type="non-terminal residue" evidence="7">
    <location>
        <position position="354"/>
    </location>
</feature>
<feature type="transmembrane region" description="Helical" evidence="5">
    <location>
        <begin position="164"/>
        <end position="185"/>
    </location>
</feature>
<dbReference type="InterPro" id="IPR050484">
    <property type="entry name" value="Transf_Hexapept/Carb_Anhydrase"/>
</dbReference>
<evidence type="ECO:0000256" key="5">
    <source>
        <dbReference type="SAM" id="Phobius"/>
    </source>
</evidence>
<accession>A0A397DEK1</accession>
<evidence type="ECO:0000313" key="8">
    <source>
        <dbReference type="Proteomes" id="UP000265716"/>
    </source>
</evidence>
<dbReference type="GO" id="GO:0004252">
    <property type="term" value="F:serine-type endopeptidase activity"/>
    <property type="evidence" value="ECO:0007669"/>
    <property type="project" value="InterPro"/>
</dbReference>
<dbReference type="InterPro" id="IPR047324">
    <property type="entry name" value="LbH_gamma_CA-like"/>
</dbReference>
<dbReference type="EMBL" id="QUTC01005124">
    <property type="protein sequence ID" value="RHY60103.1"/>
    <property type="molecule type" value="Genomic_DNA"/>
</dbReference>
<dbReference type="SUPFAM" id="SSF144091">
    <property type="entry name" value="Rhomboid-like"/>
    <property type="match status" value="1"/>
</dbReference>
<comment type="caution">
    <text evidence="7">The sequence shown here is derived from an EMBL/GenBank/DDBJ whole genome shotgun (WGS) entry which is preliminary data.</text>
</comment>
<dbReference type="InterPro" id="IPR035952">
    <property type="entry name" value="Rhomboid-like_sf"/>
</dbReference>
<dbReference type="CDD" id="cd04645">
    <property type="entry name" value="LbH_gamma_CA_like"/>
    <property type="match status" value="1"/>
</dbReference>
<name>A0A397DEK1_APHAT</name>
<dbReference type="VEuPathDB" id="FungiDB:H257_00267"/>